<keyword evidence="4" id="KW-1185">Reference proteome</keyword>
<accession>A0A8H4RSE4</accession>
<protein>
    <submittedName>
        <fullName evidence="3">Uncharacterized protein</fullName>
    </submittedName>
</protein>
<evidence type="ECO:0000313" key="4">
    <source>
        <dbReference type="Proteomes" id="UP000566819"/>
    </source>
</evidence>
<feature type="transmembrane region" description="Helical" evidence="2">
    <location>
        <begin position="78"/>
        <end position="101"/>
    </location>
</feature>
<evidence type="ECO:0000256" key="2">
    <source>
        <dbReference type="SAM" id="Phobius"/>
    </source>
</evidence>
<feature type="region of interest" description="Disordered" evidence="1">
    <location>
        <begin position="1"/>
        <end position="26"/>
    </location>
</feature>
<comment type="caution">
    <text evidence="3">The sequence shown here is derived from an EMBL/GenBank/DDBJ whole genome shotgun (WGS) entry which is preliminary data.</text>
</comment>
<name>A0A8H4RSE4_9HELO</name>
<keyword evidence="2" id="KW-0812">Transmembrane</keyword>
<dbReference type="AlphaFoldDB" id="A0A8H4RSE4"/>
<feature type="transmembrane region" description="Helical" evidence="2">
    <location>
        <begin position="55"/>
        <end position="72"/>
    </location>
</feature>
<organism evidence="3 4">
    <name type="scientific">Cudoniella acicularis</name>
    <dbReference type="NCBI Taxonomy" id="354080"/>
    <lineage>
        <taxon>Eukaryota</taxon>
        <taxon>Fungi</taxon>
        <taxon>Dikarya</taxon>
        <taxon>Ascomycota</taxon>
        <taxon>Pezizomycotina</taxon>
        <taxon>Leotiomycetes</taxon>
        <taxon>Helotiales</taxon>
        <taxon>Tricladiaceae</taxon>
        <taxon>Cudoniella</taxon>
    </lineage>
</organism>
<sequence length="124" mass="13799">MSIDKVNGIGSSIPPRGTRNEESLAKVKSRDLGAETRVSAQPLARQKRGRKFTGYFWFLGDLLLYVQFLSNFPTKPALVWGVYFLALVLTAHTAVTALYLVKTLKVEILEKMGKGFPRQAQLGN</sequence>
<evidence type="ECO:0000313" key="3">
    <source>
        <dbReference type="EMBL" id="KAF4634518.1"/>
    </source>
</evidence>
<keyword evidence="2" id="KW-0472">Membrane</keyword>
<dbReference type="Proteomes" id="UP000566819">
    <property type="component" value="Unassembled WGS sequence"/>
</dbReference>
<keyword evidence="2" id="KW-1133">Transmembrane helix</keyword>
<reference evidence="3 4" key="1">
    <citation type="submission" date="2020-03" db="EMBL/GenBank/DDBJ databases">
        <title>Draft Genome Sequence of Cudoniella acicularis.</title>
        <authorList>
            <person name="Buettner E."/>
            <person name="Kellner H."/>
        </authorList>
    </citation>
    <scope>NUCLEOTIDE SEQUENCE [LARGE SCALE GENOMIC DNA]</scope>
    <source>
        <strain evidence="3 4">DSM 108380</strain>
    </source>
</reference>
<proteinExistence type="predicted"/>
<dbReference type="EMBL" id="JAAMPI010000179">
    <property type="protein sequence ID" value="KAF4634518.1"/>
    <property type="molecule type" value="Genomic_DNA"/>
</dbReference>
<gene>
    <name evidence="3" type="ORF">G7Y89_g3585</name>
</gene>
<evidence type="ECO:0000256" key="1">
    <source>
        <dbReference type="SAM" id="MobiDB-lite"/>
    </source>
</evidence>